<dbReference type="AlphaFoldDB" id="G4U3C3"/>
<dbReference type="InterPro" id="IPR056948">
    <property type="entry name" value="PNGaseA_N"/>
</dbReference>
<dbReference type="Pfam" id="PF12222">
    <property type="entry name" value="PNGaseA"/>
    <property type="match status" value="1"/>
</dbReference>
<reference evidence="3 4" key="1">
    <citation type="journal article" date="2011" name="PLoS Pathog.">
        <title>Endophytic Life Strategies Decoded by Genome and Transcriptome Analyses of the Mutualistic Root Symbiont Piriformospora indica.</title>
        <authorList>
            <person name="Zuccaro A."/>
            <person name="Lahrmann U."/>
            <person name="Guldener U."/>
            <person name="Langen G."/>
            <person name="Pfiffi S."/>
            <person name="Biedenkopf D."/>
            <person name="Wong P."/>
            <person name="Samans B."/>
            <person name="Grimm C."/>
            <person name="Basiewicz M."/>
            <person name="Murat C."/>
            <person name="Martin F."/>
            <person name="Kogel K.H."/>
        </authorList>
    </citation>
    <scope>NUCLEOTIDE SEQUENCE [LARGE SCALE GENOMIC DNA]</scope>
    <source>
        <strain evidence="3 4">DSM 11827</strain>
    </source>
</reference>
<sequence length="599" mass="66160">MALLPFPTACFLTILVSVFTASIAQQNISTPLINFQVSQPLNLPKNVRKCEVELIHHIFANSYYQPSIVQYTQVVFFKVGTWAGVSLNWTATSNGTQYDRLAGVTLHNVEIWRTSTSEPTPRGIIWTTLKDVTKYIPLFAKPGKMIVDLNNIIDPGSGLTGEFDVRLTATFYQSDWVHPAATVPDLIIPLSTLVSDQSNVFSVPPAGNTTIILPPNTVSAVVEIQASGNSQEEFWYYNVPDEYMSYLPPDTTYGKSSFREVRVLVDGVIAGIAFPYPVLFTGAMVPTIWRPIVAYGAYDSPTYTVDISPFIPLLADGRPHIISLAVVSDEPDLKINSNWYLSGNIKVALDTSGKPTTGNITRYDAPSEDSRHSVQVLNDSSFNFTVSVRRSLSIEARLVSGSGKKIDVSWKQNLQFNNVQSYLNGASTMLVSQTTTGHSLSTHNLIPVLVDSLDFPLSIDFRTVADEKGSGFRAIFDHKYNRQYLPSHWEVFTNIRSAQHANGTYITSPNPGFNRTANGTNINEFSYLDAKLNSYSRSVEVTNNTITRDKEGGSLTWNFWPLVGEPWTSTSLLGGLLQQDAAHLPARAPARHMGPFNTP</sequence>
<dbReference type="InParanoid" id="G4U3C3"/>
<evidence type="ECO:0000313" key="4">
    <source>
        <dbReference type="Proteomes" id="UP000007148"/>
    </source>
</evidence>
<dbReference type="STRING" id="1109443.G4U3C3"/>
<evidence type="ECO:0000313" key="3">
    <source>
        <dbReference type="EMBL" id="CCA78062.1"/>
    </source>
</evidence>
<dbReference type="Pfam" id="PF25156">
    <property type="entry name" value="PNGase_A_C"/>
    <property type="match status" value="1"/>
</dbReference>
<evidence type="ECO:0000256" key="1">
    <source>
        <dbReference type="SAM" id="SignalP"/>
    </source>
</evidence>
<feature type="signal peptide" evidence="1">
    <location>
        <begin position="1"/>
        <end position="24"/>
    </location>
</feature>
<dbReference type="OrthoDB" id="1612078at2759"/>
<proteinExistence type="predicted"/>
<evidence type="ECO:0000259" key="2">
    <source>
        <dbReference type="Pfam" id="PF12222"/>
    </source>
</evidence>
<dbReference type="EMBL" id="CAFZ01001883">
    <property type="protein sequence ID" value="CCA78062.1"/>
    <property type="molecule type" value="Genomic_DNA"/>
</dbReference>
<feature type="chain" id="PRO_5003469022" evidence="1">
    <location>
        <begin position="25"/>
        <end position="599"/>
    </location>
</feature>
<dbReference type="PANTHER" id="PTHR31104">
    <property type="entry name" value="PEPTIDE-N4-(N-ACETYL-BETA-GLUCOSAMINYL)ASPARAGINE AMIDASE A PROTEIN"/>
    <property type="match status" value="1"/>
</dbReference>
<protein>
    <submittedName>
        <fullName evidence="3">Related to peptide-n4-(N-acetyl-beta-d-glucosaminyl) asparaginase amidase N</fullName>
    </submittedName>
</protein>
<dbReference type="eggNOG" id="ENOG502QSXK">
    <property type="taxonomic scope" value="Eukaryota"/>
</dbReference>
<dbReference type="InterPro" id="IPR021102">
    <property type="entry name" value="PNGase_A"/>
</dbReference>
<gene>
    <name evidence="3" type="ORF">PIIN_01737</name>
</gene>
<dbReference type="HOGENOM" id="CLU_011027_2_0_1"/>
<comment type="caution">
    <text evidence="3">The sequence shown here is derived from an EMBL/GenBank/DDBJ whole genome shotgun (WGS) entry which is preliminary data.</text>
</comment>
<feature type="domain" description="Peptide N-acetyl-beta-D-glucosaminyl asparaginase amidase A N-terminal" evidence="2">
    <location>
        <begin position="40"/>
        <end position="365"/>
    </location>
</feature>
<name>G4U3C3_SERID</name>
<keyword evidence="1" id="KW-0732">Signal</keyword>
<organism evidence="3 4">
    <name type="scientific">Serendipita indica (strain DSM 11827)</name>
    <name type="common">Root endophyte fungus</name>
    <name type="synonym">Piriformospora indica</name>
    <dbReference type="NCBI Taxonomy" id="1109443"/>
    <lineage>
        <taxon>Eukaryota</taxon>
        <taxon>Fungi</taxon>
        <taxon>Dikarya</taxon>
        <taxon>Basidiomycota</taxon>
        <taxon>Agaricomycotina</taxon>
        <taxon>Agaricomycetes</taxon>
        <taxon>Sebacinales</taxon>
        <taxon>Serendipitaceae</taxon>
        <taxon>Serendipita</taxon>
    </lineage>
</organism>
<keyword evidence="4" id="KW-1185">Reference proteome</keyword>
<dbReference type="OMA" id="WTGGWSN"/>
<dbReference type="Proteomes" id="UP000007148">
    <property type="component" value="Unassembled WGS sequence"/>
</dbReference>
<accession>G4U3C3</accession>